<protein>
    <recommendedName>
        <fullName evidence="4">Pentatricopeptide repeat-containing protein</fullName>
    </recommendedName>
</protein>
<dbReference type="PANTHER" id="PTHR47603">
    <property type="entry name" value="PPR CONTAINING-LIKE PROTEIN"/>
    <property type="match status" value="1"/>
</dbReference>
<reference evidence="2" key="1">
    <citation type="submission" date="2022-02" db="EMBL/GenBank/DDBJ databases">
        <authorList>
            <person name="Henning P.M."/>
            <person name="McCubbin A.G."/>
            <person name="Shore J.S."/>
        </authorList>
    </citation>
    <scope>NUCLEOTIDE SEQUENCE</scope>
    <source>
        <strain evidence="2">F60SS</strain>
        <tissue evidence="2">Leaves</tissue>
    </source>
</reference>
<reference evidence="2" key="2">
    <citation type="journal article" date="2023" name="Plants (Basel)">
        <title>Annotation of the Turnera subulata (Passifloraceae) Draft Genome Reveals the S-Locus Evolved after the Divergence of Turneroideae from Passifloroideae in a Stepwise Manner.</title>
        <authorList>
            <person name="Henning P.M."/>
            <person name="Roalson E.H."/>
            <person name="Mir W."/>
            <person name="McCubbin A.G."/>
            <person name="Shore J.S."/>
        </authorList>
    </citation>
    <scope>NUCLEOTIDE SEQUENCE</scope>
    <source>
        <strain evidence="2">F60SS</strain>
    </source>
</reference>
<accession>A0A9Q0J9B4</accession>
<evidence type="ECO:0000313" key="2">
    <source>
        <dbReference type="EMBL" id="KAJ4832395.1"/>
    </source>
</evidence>
<feature type="region of interest" description="Disordered" evidence="1">
    <location>
        <begin position="102"/>
        <end position="134"/>
    </location>
</feature>
<dbReference type="AlphaFoldDB" id="A0A9Q0J9B4"/>
<name>A0A9Q0J9B4_9ROSI</name>
<dbReference type="OrthoDB" id="1878928at2759"/>
<keyword evidence="3" id="KW-1185">Reference proteome</keyword>
<dbReference type="PANTHER" id="PTHR47603:SF1">
    <property type="entry name" value="PPR CONTAINING-LIKE PROTEIN"/>
    <property type="match status" value="1"/>
</dbReference>
<gene>
    <name evidence="2" type="ORF">Tsubulata_009534</name>
</gene>
<dbReference type="Gene3D" id="1.25.40.10">
    <property type="entry name" value="Tetratricopeptide repeat domain"/>
    <property type="match status" value="1"/>
</dbReference>
<proteinExistence type="predicted"/>
<comment type="caution">
    <text evidence="2">The sequence shown here is derived from an EMBL/GenBank/DDBJ whole genome shotgun (WGS) entry which is preliminary data.</text>
</comment>
<dbReference type="InterPro" id="IPR011990">
    <property type="entry name" value="TPR-like_helical_dom_sf"/>
</dbReference>
<organism evidence="2 3">
    <name type="scientific">Turnera subulata</name>
    <dbReference type="NCBI Taxonomy" id="218843"/>
    <lineage>
        <taxon>Eukaryota</taxon>
        <taxon>Viridiplantae</taxon>
        <taxon>Streptophyta</taxon>
        <taxon>Embryophyta</taxon>
        <taxon>Tracheophyta</taxon>
        <taxon>Spermatophyta</taxon>
        <taxon>Magnoliopsida</taxon>
        <taxon>eudicotyledons</taxon>
        <taxon>Gunneridae</taxon>
        <taxon>Pentapetalae</taxon>
        <taxon>rosids</taxon>
        <taxon>fabids</taxon>
        <taxon>Malpighiales</taxon>
        <taxon>Passifloraceae</taxon>
        <taxon>Turnera</taxon>
    </lineage>
</organism>
<evidence type="ECO:0000313" key="3">
    <source>
        <dbReference type="Proteomes" id="UP001141552"/>
    </source>
</evidence>
<evidence type="ECO:0008006" key="4">
    <source>
        <dbReference type="Google" id="ProtNLM"/>
    </source>
</evidence>
<dbReference type="Proteomes" id="UP001141552">
    <property type="component" value="Unassembled WGS sequence"/>
</dbReference>
<sequence>MAALRELLTRRPVAARIRLAVPARAGHPEQQVDPLPGQHRRDTMPLNKYFSSRAPSTANLQQVYEIAKVRWLSSIGVARIQSMNSSYGTVVEAQMTKRRFANAQPLPLMEGQSDDRTRSQNSEESDGVARRSRIGDNVSRKDKVGFLLSTLADTKDSKEAVYGVLDAWVAWEQTFPIVSIKRALVALEKEQQWHRVVQVIKWMLSKGQGATMGTYGQLIRALEMDHRAEEAHSIWQKKIGRDLHSVPWQLCRQMISIYYRNNMLENLVKVCFLSQFICSVRIGYDVILLIIFTTQVSSPNWHTIYDVIKIAFTLFPTLEERL</sequence>
<evidence type="ECO:0000256" key="1">
    <source>
        <dbReference type="SAM" id="MobiDB-lite"/>
    </source>
</evidence>
<dbReference type="EMBL" id="JAKUCV010005144">
    <property type="protein sequence ID" value="KAJ4832395.1"/>
    <property type="molecule type" value="Genomic_DNA"/>
</dbReference>